<evidence type="ECO:0000256" key="1">
    <source>
        <dbReference type="SAM" id="MobiDB-lite"/>
    </source>
</evidence>
<accession>A0A9P8I3V9</accession>
<name>A0A9P8I3V9_9PEZI</name>
<evidence type="ECO:0000313" key="3">
    <source>
        <dbReference type="Proteomes" id="UP000698800"/>
    </source>
</evidence>
<feature type="region of interest" description="Disordered" evidence="1">
    <location>
        <begin position="1"/>
        <end position="31"/>
    </location>
</feature>
<evidence type="ECO:0000313" key="2">
    <source>
        <dbReference type="EMBL" id="KAH0538085.1"/>
    </source>
</evidence>
<gene>
    <name evidence="2" type="ORF">FGG08_005297</name>
</gene>
<dbReference type="AlphaFoldDB" id="A0A9P8I3V9"/>
<comment type="caution">
    <text evidence="2">The sequence shown here is derived from an EMBL/GenBank/DDBJ whole genome shotgun (WGS) entry which is preliminary data.</text>
</comment>
<organism evidence="2 3">
    <name type="scientific">Glutinoglossum americanum</name>
    <dbReference type="NCBI Taxonomy" id="1670608"/>
    <lineage>
        <taxon>Eukaryota</taxon>
        <taxon>Fungi</taxon>
        <taxon>Dikarya</taxon>
        <taxon>Ascomycota</taxon>
        <taxon>Pezizomycotina</taxon>
        <taxon>Geoglossomycetes</taxon>
        <taxon>Geoglossales</taxon>
        <taxon>Geoglossaceae</taxon>
        <taxon>Glutinoglossum</taxon>
    </lineage>
</organism>
<dbReference type="EMBL" id="JAGHQL010000123">
    <property type="protein sequence ID" value="KAH0538085.1"/>
    <property type="molecule type" value="Genomic_DNA"/>
</dbReference>
<sequence>MLPQPEANGDRSSSESTASFENAPAPTAITRSGFSSYDLLSALREMDELAPEQPHVCRSPRLSSDEDFQIEQLPAVSEEPTTINKFDIDNTAKTRKVPLWQKMENKVVVTRVKKAKELLNYKKQIMQSSIEEADGESPKGEGFVDQEIWKLREELGAYAITYGVCDSRPPHPGHHQTWTSRNLRCTVCTTNCGICNIACCKYNEARISEREAYLGSEEMMAATRVINRIHVYLQTGFDLPTFLKCTECKTIVCPNCCGQCPVKMCKDLRCNKCCKDPWQRCKWHDDEDE</sequence>
<proteinExistence type="predicted"/>
<dbReference type="OrthoDB" id="1727108at2759"/>
<reference evidence="2" key="1">
    <citation type="submission" date="2021-03" db="EMBL/GenBank/DDBJ databases">
        <title>Comparative genomics and phylogenomic investigation of the class Geoglossomycetes provide insights into ecological specialization and systematics.</title>
        <authorList>
            <person name="Melie T."/>
            <person name="Pirro S."/>
            <person name="Miller A.N."/>
            <person name="Quandt A."/>
        </authorList>
    </citation>
    <scope>NUCLEOTIDE SEQUENCE</scope>
    <source>
        <strain evidence="2">GBOQ0MN5Z8</strain>
    </source>
</reference>
<keyword evidence="3" id="KW-1185">Reference proteome</keyword>
<protein>
    <submittedName>
        <fullName evidence="2">Uncharacterized protein</fullName>
    </submittedName>
</protein>
<dbReference type="Proteomes" id="UP000698800">
    <property type="component" value="Unassembled WGS sequence"/>
</dbReference>